<feature type="region of interest" description="Disordered" evidence="1">
    <location>
        <begin position="22"/>
        <end position="74"/>
    </location>
</feature>
<keyword evidence="2" id="KW-0812">Transmembrane</keyword>
<reference evidence="3 4" key="1">
    <citation type="submission" date="2016-11" db="EMBL/GenBank/DDBJ databases">
        <authorList>
            <person name="Jaros S."/>
            <person name="Januszkiewicz K."/>
            <person name="Wedrychowicz H."/>
        </authorList>
    </citation>
    <scope>NUCLEOTIDE SEQUENCE [LARGE SCALE GENOMIC DNA]</scope>
    <source>
        <strain evidence="3 4">DSM 10068</strain>
    </source>
</reference>
<dbReference type="RefSeq" id="WP_073077281.1">
    <property type="nucleotide sequence ID" value="NZ_FQXV01000004.1"/>
</dbReference>
<keyword evidence="2" id="KW-1133">Transmembrane helix</keyword>
<feature type="transmembrane region" description="Helical" evidence="2">
    <location>
        <begin position="80"/>
        <end position="101"/>
    </location>
</feature>
<dbReference type="Proteomes" id="UP000183995">
    <property type="component" value="Unassembled WGS sequence"/>
</dbReference>
<evidence type="ECO:0000256" key="2">
    <source>
        <dbReference type="SAM" id="Phobius"/>
    </source>
</evidence>
<dbReference type="EMBL" id="FQXV01000004">
    <property type="protein sequence ID" value="SHH92830.1"/>
    <property type="molecule type" value="Genomic_DNA"/>
</dbReference>
<keyword evidence="2" id="KW-0472">Membrane</keyword>
<dbReference type="AlphaFoldDB" id="A0A1M5WZA8"/>
<accession>A0A1M5WZA8</accession>
<sequence length="199" mass="21563">MASRTTSTVKYASRGAVHGSNAYDLARVRGGAPAPSEPDRIPAGRPAPRTAPKADPRNTVKEAPKADPRPSRKAQRTYGFSLYAAAGFIVVAVLMVFVLLAHVRYAEVTNQTAQLQTQLTQLTEQERKLQITHENAFDVNQVEQYATHQLGMSKPLESQIGTISATAQDKAVVADTQETSVKTSESMGTFLASLLAYFK</sequence>
<proteinExistence type="predicted"/>
<evidence type="ECO:0000313" key="4">
    <source>
        <dbReference type="Proteomes" id="UP000183995"/>
    </source>
</evidence>
<gene>
    <name evidence="3" type="ORF">SAMN02745823_01481</name>
</gene>
<feature type="compositionally biased region" description="Basic and acidic residues" evidence="1">
    <location>
        <begin position="52"/>
        <end position="70"/>
    </location>
</feature>
<evidence type="ECO:0000256" key="1">
    <source>
        <dbReference type="SAM" id="MobiDB-lite"/>
    </source>
</evidence>
<organism evidence="3 4">
    <name type="scientific">Sporobacter termitidis DSM 10068</name>
    <dbReference type="NCBI Taxonomy" id="1123282"/>
    <lineage>
        <taxon>Bacteria</taxon>
        <taxon>Bacillati</taxon>
        <taxon>Bacillota</taxon>
        <taxon>Clostridia</taxon>
        <taxon>Eubacteriales</taxon>
        <taxon>Oscillospiraceae</taxon>
        <taxon>Sporobacter</taxon>
    </lineage>
</organism>
<dbReference type="STRING" id="1123282.SAMN02745823_01481"/>
<evidence type="ECO:0000313" key="3">
    <source>
        <dbReference type="EMBL" id="SHH92830.1"/>
    </source>
</evidence>
<keyword evidence="4" id="KW-1185">Reference proteome</keyword>
<name>A0A1M5WZA8_9FIRM</name>
<protein>
    <submittedName>
        <fullName evidence="3">Septum formation initiator</fullName>
    </submittedName>
</protein>